<protein>
    <recommendedName>
        <fullName evidence="5">DUF1090 family protein</fullName>
    </recommendedName>
</protein>
<dbReference type="EMBL" id="QXJC01000001">
    <property type="protein sequence ID" value="RID98919.1"/>
    <property type="molecule type" value="Genomic_DNA"/>
</dbReference>
<dbReference type="Proteomes" id="UP000266302">
    <property type="component" value="Unassembled WGS sequence"/>
</dbReference>
<feature type="signal peptide" evidence="2">
    <location>
        <begin position="1"/>
        <end position="22"/>
    </location>
</feature>
<feature type="compositionally biased region" description="Polar residues" evidence="1">
    <location>
        <begin position="134"/>
        <end position="143"/>
    </location>
</feature>
<evidence type="ECO:0000256" key="2">
    <source>
        <dbReference type="SAM" id="SignalP"/>
    </source>
</evidence>
<feature type="compositionally biased region" description="Low complexity" evidence="1">
    <location>
        <begin position="98"/>
        <end position="111"/>
    </location>
</feature>
<feature type="compositionally biased region" description="Basic and acidic residues" evidence="1">
    <location>
        <begin position="68"/>
        <end position="97"/>
    </location>
</feature>
<dbReference type="OrthoDB" id="8914044at2"/>
<keyword evidence="4" id="KW-1185">Reference proteome</keyword>
<evidence type="ECO:0000256" key="1">
    <source>
        <dbReference type="SAM" id="MobiDB-lite"/>
    </source>
</evidence>
<accession>A0A398C847</accession>
<feature type="compositionally biased region" description="Low complexity" evidence="1">
    <location>
        <begin position="154"/>
        <end position="173"/>
    </location>
</feature>
<proteinExistence type="predicted"/>
<dbReference type="RefSeq" id="WP_119107371.1">
    <property type="nucleotide sequence ID" value="NZ_QXJC01000001.1"/>
</dbReference>
<gene>
    <name evidence="3" type="ORF">D3F03_00165</name>
</gene>
<evidence type="ECO:0008006" key="5">
    <source>
        <dbReference type="Google" id="ProtNLM"/>
    </source>
</evidence>
<comment type="caution">
    <text evidence="3">The sequence shown here is derived from an EMBL/GenBank/DDBJ whole genome shotgun (WGS) entry which is preliminary data.</text>
</comment>
<feature type="region of interest" description="Disordered" evidence="1">
    <location>
        <begin position="68"/>
        <end position="198"/>
    </location>
</feature>
<reference evidence="3 4" key="1">
    <citation type="submission" date="2018-09" db="EMBL/GenBank/DDBJ databases">
        <title>Draft genome of Simplicispira sp. NY-02.</title>
        <authorList>
            <person name="Im W.T."/>
        </authorList>
    </citation>
    <scope>NUCLEOTIDE SEQUENCE [LARGE SCALE GENOMIC DNA]</scope>
    <source>
        <strain evidence="3 4">NY-02</strain>
    </source>
</reference>
<name>A0A398C847_9BURK</name>
<evidence type="ECO:0000313" key="4">
    <source>
        <dbReference type="Proteomes" id="UP000266302"/>
    </source>
</evidence>
<organism evidence="3 4">
    <name type="scientific">Simplicispira hankyongi</name>
    <dbReference type="NCBI Taxonomy" id="2315688"/>
    <lineage>
        <taxon>Bacteria</taxon>
        <taxon>Pseudomonadati</taxon>
        <taxon>Pseudomonadota</taxon>
        <taxon>Betaproteobacteria</taxon>
        <taxon>Burkholderiales</taxon>
        <taxon>Comamonadaceae</taxon>
        <taxon>Simplicispira</taxon>
    </lineage>
</organism>
<feature type="chain" id="PRO_5017237623" description="DUF1090 family protein" evidence="2">
    <location>
        <begin position="23"/>
        <end position="198"/>
    </location>
</feature>
<sequence length="198" mass="21409">MRHNKLFLVLCSLLVVAGAVSAKETDEAQLKQERSAIDKRLAAAEAACYQKFAVNGCLRSARQQARSERAAVQQRENDLKDAARRERTDAHRQELQDKQAAAAEKAALGGAHPAPTGPRTHRPNPPAPSAHRSPANQSASVGNAEQARARRAQDAAQARQRLLDKQSAAAERAQALRRHQAQREASGHPQAAPLPDPP</sequence>
<keyword evidence="2" id="KW-0732">Signal</keyword>
<evidence type="ECO:0000313" key="3">
    <source>
        <dbReference type="EMBL" id="RID98919.1"/>
    </source>
</evidence>
<dbReference type="AlphaFoldDB" id="A0A398C847"/>